<dbReference type="Gene3D" id="1.10.150.910">
    <property type="match status" value="1"/>
</dbReference>
<organism evidence="6 7">
    <name type="scientific">Marssonina brunnea f. sp. multigermtubi (strain MB_m1)</name>
    <name type="common">Marssonina leaf spot fungus</name>
    <dbReference type="NCBI Taxonomy" id="1072389"/>
    <lineage>
        <taxon>Eukaryota</taxon>
        <taxon>Fungi</taxon>
        <taxon>Dikarya</taxon>
        <taxon>Ascomycota</taxon>
        <taxon>Pezizomycotina</taxon>
        <taxon>Leotiomycetes</taxon>
        <taxon>Helotiales</taxon>
        <taxon>Drepanopezizaceae</taxon>
        <taxon>Drepanopeziza</taxon>
    </lineage>
</organism>
<dbReference type="STRING" id="1072389.K1XZL7"/>
<evidence type="ECO:0000313" key="6">
    <source>
        <dbReference type="EMBL" id="EKD18269.1"/>
    </source>
</evidence>
<dbReference type="AlphaFoldDB" id="K1XZL7"/>
<dbReference type="OrthoDB" id="433457at2759"/>
<accession>K1XZL7</accession>
<keyword evidence="2" id="KW-0539">Nucleus</keyword>
<feature type="domain" description="RSE1/DDB1/CPSF1 first beta-propeller" evidence="4">
    <location>
        <begin position="12"/>
        <end position="376"/>
    </location>
</feature>
<dbReference type="InterPro" id="IPR004871">
    <property type="entry name" value="RSE1/DDB1/CPSF1_C"/>
</dbReference>
<gene>
    <name evidence="6" type="ORF">MBM_03262</name>
</gene>
<dbReference type="RefSeq" id="XP_007291151.1">
    <property type="nucleotide sequence ID" value="XM_007291089.1"/>
</dbReference>
<dbReference type="OMA" id="HQDFLMR"/>
<dbReference type="InterPro" id="IPR015943">
    <property type="entry name" value="WD40/YVTN_repeat-like_dom_sf"/>
</dbReference>
<dbReference type="InterPro" id="IPR058543">
    <property type="entry name" value="Beta-prop_RSE1/DDB1/CPSF1_2nd"/>
</dbReference>
<dbReference type="KEGG" id="mbe:MBM_03262"/>
<evidence type="ECO:0000313" key="7">
    <source>
        <dbReference type="Proteomes" id="UP000006753"/>
    </source>
</evidence>
<dbReference type="GeneID" id="18759197"/>
<comment type="subcellular location">
    <subcellularLocation>
        <location evidence="1">Nucleus</location>
    </subcellularLocation>
</comment>
<proteinExistence type="predicted"/>
<sequence>MSYLAPIHRPSSVRHAVKLCLVSEDQECLVLGRGNRIEIWQSGEHGSLTMLTSKPIYGTITMLAKIRPEIAHSADQLFVGTSRFQYFTLAYNQETQALETRQNFVDVSERHMIDSQSRDLVLVDPAGKYVVLELFEGILSCFKPLRPRKGREDVLDKPEQVRITELRVRATTFLYTETQQPKIALLFEDGSGGEVRMATYRLVDEKGTLSRFDPSKDRENEISDLDPGASHLIPIPKNAGQKRYIVRNSTVAKAHLGGVVVVGETKFTYLDDESKAAFDYPLNDAAIFVAWVKVDDQRYLLGDDYGNLHLLSILSNHDGEVMGMDLMLLGTISKATTMVNLGDGVFFVGSHEAESQVIRVDLDRKDHYITIIQTMQNIAPILDLAVMDMGNREGESQSNEYSTGQTRLVTGSGAFQSGSLRSVRSGVGLEDIGILVDEIGDIRDVYSMRSTAGTHFDDILVVSLPTETRVFTFLGEIEEVAEFRGLELNCQTLLASGLSNGMMLQVTESSVKILGPGPSYVAAKWTPPAGEYITDASANDSYVLVSVSGTTLVSLDIGQGLKEVAVQPLEAADQVACVYVPRNLSDIGVVGFWKSGSISILNLSNLEIILSEDLRRKNNASIPRHIILAQLLPAVAAGPTLFVAMEDGVVLTFNVDKSTFSLSGRKSLVLGTEHAKFHLLPREGGLNNVLATCEHPTLIYASEGRIVYSAVTADDAKCACPFNSEEYPGSLVVATQRSLKISKIDDERQTHVRTVHIGKTVRRIAYSGAERAFGIGCIERTMADKEERYTSTFSLVEDVKFAEVGNPVPLDDENGTELIEYIIRTEVLNAREDLAERFIVGTSFLDEESADPNIKGRILVFGIDPKKNPYLVASLNLKCACRRVAMLDGKIVAVLNKTVAMFKYVEITEKAGEFKKLATFRSSTVPIDIAITENIIAITDMMQSVSIVQYTPGKEGMPDKLEQVARDYQTCWGTAVTDIGDNSWLESDHHGNLLVLQRNIDGITLEDKQRLRITGEMNLGEQVNMIRKIAIDPSPTAMVVPKAFLATTEGSIYLFSTILDGSQDLLLRLQENITECVDTLGRLDFKTYRSFKSAERTTEEPYRFVDGELIERFLDESEDMQQQICEGLGYTVEAIRDVVENLKRLH</sequence>
<dbReference type="Gene3D" id="2.130.10.10">
    <property type="entry name" value="YVTN repeat-like/Quinoprotein amine dehydrogenase"/>
    <property type="match status" value="3"/>
</dbReference>
<dbReference type="HOGENOM" id="CLU_002893_1_1_1"/>
<dbReference type="InterPro" id="IPR050358">
    <property type="entry name" value="RSE1/DDB1/CFT1"/>
</dbReference>
<name>K1XZL7_MARBU</name>
<evidence type="ECO:0000259" key="4">
    <source>
        <dbReference type="Pfam" id="PF10433"/>
    </source>
</evidence>
<evidence type="ECO:0000259" key="3">
    <source>
        <dbReference type="Pfam" id="PF03178"/>
    </source>
</evidence>
<dbReference type="EMBL" id="JH921433">
    <property type="protein sequence ID" value="EKD18269.1"/>
    <property type="molecule type" value="Genomic_DNA"/>
</dbReference>
<dbReference type="InterPro" id="IPR018846">
    <property type="entry name" value="Beta-prop_RSE1/DDB1/CPSF1_1st"/>
</dbReference>
<feature type="domain" description="RSE1/DDB1/CPSF1 C-terminal" evidence="3">
    <location>
        <begin position="791"/>
        <end position="1115"/>
    </location>
</feature>
<feature type="domain" description="RSE1/DDB1/CPSF1 second beta-propeller" evidence="5">
    <location>
        <begin position="439"/>
        <end position="744"/>
    </location>
</feature>
<dbReference type="Proteomes" id="UP000006753">
    <property type="component" value="Unassembled WGS sequence"/>
</dbReference>
<keyword evidence="7" id="KW-1185">Reference proteome</keyword>
<dbReference type="Pfam" id="PF03178">
    <property type="entry name" value="CPSF_A"/>
    <property type="match status" value="1"/>
</dbReference>
<dbReference type="Pfam" id="PF10433">
    <property type="entry name" value="Beta-prop_RSE1_1st"/>
    <property type="match status" value="1"/>
</dbReference>
<dbReference type="Pfam" id="PF23726">
    <property type="entry name" value="Beta-prop_RSE1_2nd"/>
    <property type="match status" value="1"/>
</dbReference>
<dbReference type="GO" id="GO:0005634">
    <property type="term" value="C:nucleus"/>
    <property type="evidence" value="ECO:0007669"/>
    <property type="project" value="UniProtKB-SubCell"/>
</dbReference>
<reference evidence="6 7" key="1">
    <citation type="journal article" date="2012" name="BMC Genomics">
        <title>Sequencing the genome of Marssonina brunnea reveals fungus-poplar co-evolution.</title>
        <authorList>
            <person name="Zhu S."/>
            <person name="Cao Y.-Z."/>
            <person name="Jiang C."/>
            <person name="Tan B.-Y."/>
            <person name="Wang Z."/>
            <person name="Feng S."/>
            <person name="Zhang L."/>
            <person name="Su X.-H."/>
            <person name="Brejova B."/>
            <person name="Vinar T."/>
            <person name="Xu M."/>
            <person name="Wang M.-X."/>
            <person name="Zhang S.-G."/>
            <person name="Huang M.-R."/>
            <person name="Wu R."/>
            <person name="Zhou Y."/>
        </authorList>
    </citation>
    <scope>NUCLEOTIDE SEQUENCE [LARGE SCALE GENOMIC DNA]</scope>
    <source>
        <strain evidence="6 7">MB_m1</strain>
    </source>
</reference>
<dbReference type="GO" id="GO:0003676">
    <property type="term" value="F:nucleic acid binding"/>
    <property type="evidence" value="ECO:0007669"/>
    <property type="project" value="InterPro"/>
</dbReference>
<dbReference type="InParanoid" id="K1XZL7"/>
<dbReference type="eggNOG" id="KOG1897">
    <property type="taxonomic scope" value="Eukaryota"/>
</dbReference>
<evidence type="ECO:0000256" key="1">
    <source>
        <dbReference type="ARBA" id="ARBA00004123"/>
    </source>
</evidence>
<evidence type="ECO:0000259" key="5">
    <source>
        <dbReference type="Pfam" id="PF23726"/>
    </source>
</evidence>
<protein>
    <submittedName>
        <fullName evidence="6">CPSF A subunit region</fullName>
    </submittedName>
</protein>
<evidence type="ECO:0000256" key="2">
    <source>
        <dbReference type="ARBA" id="ARBA00023242"/>
    </source>
</evidence>
<dbReference type="PANTHER" id="PTHR10644">
    <property type="entry name" value="DNA REPAIR/RNA PROCESSING CPSF FAMILY"/>
    <property type="match status" value="1"/>
</dbReference>